<dbReference type="AlphaFoldDB" id="A0A5B7J7D5"/>
<feature type="region of interest" description="Disordered" evidence="1">
    <location>
        <begin position="1"/>
        <end position="22"/>
    </location>
</feature>
<organism evidence="2 3">
    <name type="scientific">Portunus trituberculatus</name>
    <name type="common">Swimming crab</name>
    <name type="synonym">Neptunus trituberculatus</name>
    <dbReference type="NCBI Taxonomy" id="210409"/>
    <lineage>
        <taxon>Eukaryota</taxon>
        <taxon>Metazoa</taxon>
        <taxon>Ecdysozoa</taxon>
        <taxon>Arthropoda</taxon>
        <taxon>Crustacea</taxon>
        <taxon>Multicrustacea</taxon>
        <taxon>Malacostraca</taxon>
        <taxon>Eumalacostraca</taxon>
        <taxon>Eucarida</taxon>
        <taxon>Decapoda</taxon>
        <taxon>Pleocyemata</taxon>
        <taxon>Brachyura</taxon>
        <taxon>Eubrachyura</taxon>
        <taxon>Portunoidea</taxon>
        <taxon>Portunidae</taxon>
        <taxon>Portuninae</taxon>
        <taxon>Portunus</taxon>
    </lineage>
</organism>
<gene>
    <name evidence="2" type="ORF">E2C01_084869</name>
</gene>
<proteinExistence type="predicted"/>
<comment type="caution">
    <text evidence="2">The sequence shown here is derived from an EMBL/GenBank/DDBJ whole genome shotgun (WGS) entry which is preliminary data.</text>
</comment>
<protein>
    <submittedName>
        <fullName evidence="2">Uncharacterized protein</fullName>
    </submittedName>
</protein>
<sequence>MQAGTVRGKDSWHRQAATPPHSHAPVCLPACLPCAFIVWYNCWRASSRGGGRCPRKKTSVVYARPVRPERHSTRPECHAGLMSECPTVDGLTHQYK</sequence>
<reference evidence="2 3" key="1">
    <citation type="submission" date="2019-05" db="EMBL/GenBank/DDBJ databases">
        <title>Another draft genome of Portunus trituberculatus and its Hox gene families provides insights of decapod evolution.</title>
        <authorList>
            <person name="Jeong J.-H."/>
            <person name="Song I."/>
            <person name="Kim S."/>
            <person name="Choi T."/>
            <person name="Kim D."/>
            <person name="Ryu S."/>
            <person name="Kim W."/>
        </authorList>
    </citation>
    <scope>NUCLEOTIDE SEQUENCE [LARGE SCALE GENOMIC DNA]</scope>
    <source>
        <tissue evidence="2">Muscle</tissue>
    </source>
</reference>
<keyword evidence="3" id="KW-1185">Reference proteome</keyword>
<accession>A0A5B7J7D5</accession>
<dbReference type="EMBL" id="VSRR010082563">
    <property type="protein sequence ID" value="MPC89906.1"/>
    <property type="molecule type" value="Genomic_DNA"/>
</dbReference>
<evidence type="ECO:0000313" key="3">
    <source>
        <dbReference type="Proteomes" id="UP000324222"/>
    </source>
</evidence>
<name>A0A5B7J7D5_PORTR</name>
<dbReference type="Proteomes" id="UP000324222">
    <property type="component" value="Unassembled WGS sequence"/>
</dbReference>
<evidence type="ECO:0000256" key="1">
    <source>
        <dbReference type="SAM" id="MobiDB-lite"/>
    </source>
</evidence>
<evidence type="ECO:0000313" key="2">
    <source>
        <dbReference type="EMBL" id="MPC89906.1"/>
    </source>
</evidence>